<keyword evidence="2" id="KW-0808">Transferase</keyword>
<dbReference type="RefSeq" id="WP_311494088.1">
    <property type="nucleotide sequence ID" value="NZ_JAVRHO010000005.1"/>
</dbReference>
<dbReference type="Gene3D" id="3.40.630.30">
    <property type="match status" value="1"/>
</dbReference>
<name>A0ABU3CHZ5_9FLAO</name>
<dbReference type="Pfam" id="PF13527">
    <property type="entry name" value="Acetyltransf_9"/>
    <property type="match status" value="1"/>
</dbReference>
<evidence type="ECO:0000313" key="3">
    <source>
        <dbReference type="Proteomes" id="UP001245285"/>
    </source>
</evidence>
<accession>A0ABU3CHZ5</accession>
<dbReference type="InterPro" id="IPR016181">
    <property type="entry name" value="Acyl_CoA_acyltransferase"/>
</dbReference>
<protein>
    <submittedName>
        <fullName evidence="2">GNAT family N-acetyltransferase</fullName>
        <ecNumber evidence="2">2.3.1.-</ecNumber>
    </submittedName>
</protein>
<reference evidence="2 3" key="1">
    <citation type="submission" date="2023-09" db="EMBL/GenBank/DDBJ databases">
        <authorList>
            <person name="Rey-Velasco X."/>
        </authorList>
    </citation>
    <scope>NUCLEOTIDE SEQUENCE [LARGE SCALE GENOMIC DNA]</scope>
    <source>
        <strain evidence="2 3">F260</strain>
    </source>
</reference>
<gene>
    <name evidence="2" type="ORF">RM545_04305</name>
</gene>
<keyword evidence="2" id="KW-0012">Acyltransferase</keyword>
<sequence>MNIREATEKDIPEIVTVLKASLGEQELALSEEIWRYKHINNPFGKSLILVAEEEDIIVGVRAFMRWRWHNGHKEFYCFRAVDTATHPKHQGKGIFKKLTLKAIEIGKEEGADFVFNTPNEKSRPGYLKMGWELAGNIKVSIKPAFNSFWKIKKTIPDYEVQYRTSVSKIENLCSEWNSKFIGEVLYTPKSVEYLKWRYENNPLRQYEVLAASNYYIAGYIKHHKRIKELRIVECLYLNAFPNKEINKSIRDWSLKFGAQFISFSPELLKLKAPAVKGKFGPILTVRDLNLSPHEKEICSSIENWNYSLGDLELF</sequence>
<organism evidence="2 3">
    <name type="scientific">Autumnicola lenta</name>
    <dbReference type="NCBI Taxonomy" id="3075593"/>
    <lineage>
        <taxon>Bacteria</taxon>
        <taxon>Pseudomonadati</taxon>
        <taxon>Bacteroidota</taxon>
        <taxon>Flavobacteriia</taxon>
        <taxon>Flavobacteriales</taxon>
        <taxon>Flavobacteriaceae</taxon>
        <taxon>Autumnicola</taxon>
    </lineage>
</organism>
<dbReference type="EMBL" id="JAVRHO010000005">
    <property type="protein sequence ID" value="MDT0645901.1"/>
    <property type="molecule type" value="Genomic_DNA"/>
</dbReference>
<proteinExistence type="predicted"/>
<comment type="caution">
    <text evidence="2">The sequence shown here is derived from an EMBL/GenBank/DDBJ whole genome shotgun (WGS) entry which is preliminary data.</text>
</comment>
<dbReference type="CDD" id="cd04301">
    <property type="entry name" value="NAT_SF"/>
    <property type="match status" value="1"/>
</dbReference>
<dbReference type="SUPFAM" id="SSF55729">
    <property type="entry name" value="Acyl-CoA N-acyltransferases (Nat)"/>
    <property type="match status" value="1"/>
</dbReference>
<dbReference type="EC" id="2.3.1.-" evidence="2"/>
<feature type="domain" description="N-acetyltransferase" evidence="1">
    <location>
        <begin position="1"/>
        <end position="155"/>
    </location>
</feature>
<evidence type="ECO:0000313" key="2">
    <source>
        <dbReference type="EMBL" id="MDT0645901.1"/>
    </source>
</evidence>
<keyword evidence="3" id="KW-1185">Reference proteome</keyword>
<dbReference type="PROSITE" id="PS51186">
    <property type="entry name" value="GNAT"/>
    <property type="match status" value="1"/>
</dbReference>
<dbReference type="GO" id="GO:0016746">
    <property type="term" value="F:acyltransferase activity"/>
    <property type="evidence" value="ECO:0007669"/>
    <property type="project" value="UniProtKB-KW"/>
</dbReference>
<dbReference type="Proteomes" id="UP001245285">
    <property type="component" value="Unassembled WGS sequence"/>
</dbReference>
<dbReference type="InterPro" id="IPR000182">
    <property type="entry name" value="GNAT_dom"/>
</dbReference>
<evidence type="ECO:0000259" key="1">
    <source>
        <dbReference type="PROSITE" id="PS51186"/>
    </source>
</evidence>